<evidence type="ECO:0000313" key="1">
    <source>
        <dbReference type="EMBL" id="ADE53262.1"/>
    </source>
</evidence>
<gene>
    <name evidence="1" type="ordered locus">Caka_0236</name>
</gene>
<reference evidence="1 2" key="1">
    <citation type="journal article" date="2010" name="Stand. Genomic Sci.">
        <title>Complete genome sequence of Coraliomargarita akajimensis type strain (04OKA010-24).</title>
        <authorList>
            <person name="Mavromatis K."/>
            <person name="Abt B."/>
            <person name="Brambilla E."/>
            <person name="Lapidus A."/>
            <person name="Copeland A."/>
            <person name="Deshpande S."/>
            <person name="Nolan M."/>
            <person name="Lucas S."/>
            <person name="Tice H."/>
            <person name="Cheng J.F."/>
            <person name="Han C."/>
            <person name="Detter J.C."/>
            <person name="Woyke T."/>
            <person name="Goodwin L."/>
            <person name="Pitluck S."/>
            <person name="Held B."/>
            <person name="Brettin T."/>
            <person name="Tapia R."/>
            <person name="Ivanova N."/>
            <person name="Mikhailova N."/>
            <person name="Pati A."/>
            <person name="Liolios K."/>
            <person name="Chen A."/>
            <person name="Palaniappan K."/>
            <person name="Land M."/>
            <person name="Hauser L."/>
            <person name="Chang Y.J."/>
            <person name="Jeffries C.D."/>
            <person name="Rohde M."/>
            <person name="Goker M."/>
            <person name="Bristow J."/>
            <person name="Eisen J.A."/>
            <person name="Markowitz V."/>
            <person name="Hugenholtz P."/>
            <person name="Klenk H.P."/>
            <person name="Kyrpides N.C."/>
        </authorList>
    </citation>
    <scope>NUCLEOTIDE SEQUENCE [LARGE SCALE GENOMIC DNA]</scope>
    <source>
        <strain evidence="2">DSM 45221 / IAM 15411 / JCM 23193 / KCTC 12865</strain>
    </source>
</reference>
<accession>D5ELT7</accession>
<dbReference type="Proteomes" id="UP000000925">
    <property type="component" value="Chromosome"/>
</dbReference>
<dbReference type="KEGG" id="caa:Caka_0236"/>
<dbReference type="eggNOG" id="ENOG5030UDC">
    <property type="taxonomic scope" value="Bacteria"/>
</dbReference>
<dbReference type="AlphaFoldDB" id="D5ELT7"/>
<sequence>MDLQTATQRIERAFAKMNETYRRPVFDEYLIVEAAKDGAKVHAYVGPREDSILDSIADETTALREAGSHINSTPGQFDFTREGVGSDFDAYICLGEQLYLLCNNTEKSMEEVTADPNWLAAQGVFLNVSQYFAVDALTV</sequence>
<evidence type="ECO:0000313" key="2">
    <source>
        <dbReference type="Proteomes" id="UP000000925"/>
    </source>
</evidence>
<keyword evidence="2" id="KW-1185">Reference proteome</keyword>
<protein>
    <submittedName>
        <fullName evidence="1">Uncharacterized protein</fullName>
    </submittedName>
</protein>
<name>D5ELT7_CORAD</name>
<organism evidence="1 2">
    <name type="scientific">Coraliomargarita akajimensis (strain DSM 45221 / IAM 15411 / JCM 23193 / KCTC 12865 / 04OKA010-24)</name>
    <dbReference type="NCBI Taxonomy" id="583355"/>
    <lineage>
        <taxon>Bacteria</taxon>
        <taxon>Pseudomonadati</taxon>
        <taxon>Verrucomicrobiota</taxon>
        <taxon>Opitutia</taxon>
        <taxon>Puniceicoccales</taxon>
        <taxon>Coraliomargaritaceae</taxon>
        <taxon>Coraliomargarita</taxon>
    </lineage>
</organism>
<dbReference type="RefSeq" id="WP_013041988.1">
    <property type="nucleotide sequence ID" value="NC_014008.1"/>
</dbReference>
<dbReference type="EMBL" id="CP001998">
    <property type="protein sequence ID" value="ADE53262.1"/>
    <property type="molecule type" value="Genomic_DNA"/>
</dbReference>
<proteinExistence type="predicted"/>
<dbReference type="HOGENOM" id="CLU_1853182_0_0_0"/>